<dbReference type="AlphaFoldDB" id="X0X7F9"/>
<name>X0X7F9_9ZZZZ</name>
<organism evidence="1">
    <name type="scientific">marine sediment metagenome</name>
    <dbReference type="NCBI Taxonomy" id="412755"/>
    <lineage>
        <taxon>unclassified sequences</taxon>
        <taxon>metagenomes</taxon>
        <taxon>ecological metagenomes</taxon>
    </lineage>
</organism>
<sequence>EAIEAEFIFWPSFKDGTEPDLVIVVGTYYLLIEAKYLSGFGEETKITKAQLVREIENGKLDAENYAKDFRLIAITGDPYYEENNFRVIPEAFLPHFTWTNWQSVSIFLNSVLESKKAIGKQERIFASDLCELLDRKKLRGFRSFDVLSNVPSLRVCPSIFFEARTAKFRGAFIGFADNLQGSVVAHLGNSQE</sequence>
<evidence type="ECO:0000313" key="1">
    <source>
        <dbReference type="EMBL" id="GAG31347.1"/>
    </source>
</evidence>
<proteinExistence type="predicted"/>
<accession>X0X7F9</accession>
<protein>
    <submittedName>
        <fullName evidence="1">Uncharacterized protein</fullName>
    </submittedName>
</protein>
<feature type="non-terminal residue" evidence="1">
    <location>
        <position position="1"/>
    </location>
</feature>
<gene>
    <name evidence="1" type="ORF">S01H1_61093</name>
</gene>
<reference evidence="1" key="1">
    <citation type="journal article" date="2014" name="Front. Microbiol.">
        <title>High frequency of phylogenetically diverse reductive dehalogenase-homologous genes in deep subseafloor sedimentary metagenomes.</title>
        <authorList>
            <person name="Kawai M."/>
            <person name="Futagami T."/>
            <person name="Toyoda A."/>
            <person name="Takaki Y."/>
            <person name="Nishi S."/>
            <person name="Hori S."/>
            <person name="Arai W."/>
            <person name="Tsubouchi T."/>
            <person name="Morono Y."/>
            <person name="Uchiyama I."/>
            <person name="Ito T."/>
            <person name="Fujiyama A."/>
            <person name="Inagaki F."/>
            <person name="Takami H."/>
        </authorList>
    </citation>
    <scope>NUCLEOTIDE SEQUENCE</scope>
    <source>
        <strain evidence="1">Expedition CK06-06</strain>
    </source>
</reference>
<comment type="caution">
    <text evidence="1">The sequence shown here is derived from an EMBL/GenBank/DDBJ whole genome shotgun (WGS) entry which is preliminary data.</text>
</comment>
<dbReference type="EMBL" id="BARS01040038">
    <property type="protein sequence ID" value="GAG31347.1"/>
    <property type="molecule type" value="Genomic_DNA"/>
</dbReference>